<feature type="domain" description="Sulfotransferase" evidence="4">
    <location>
        <begin position="76"/>
        <end position="341"/>
    </location>
</feature>
<dbReference type="InterPro" id="IPR000863">
    <property type="entry name" value="Sulfotransferase_dom"/>
</dbReference>
<comment type="similarity">
    <text evidence="1 3">Belongs to the sulfotransferase 1 family.</text>
</comment>
<dbReference type="SUPFAM" id="SSF52540">
    <property type="entry name" value="P-loop containing nucleoside triphosphate hydrolases"/>
    <property type="match status" value="1"/>
</dbReference>
<dbReference type="EMBL" id="CM009755">
    <property type="protein sequence ID" value="PUZ48112.1"/>
    <property type="molecule type" value="Genomic_DNA"/>
</dbReference>
<dbReference type="AlphaFoldDB" id="A0A2T7CXP4"/>
<protein>
    <recommendedName>
        <fullName evidence="3">Sulfotransferase</fullName>
        <ecNumber evidence="3">2.8.2.-</ecNumber>
    </recommendedName>
</protein>
<proteinExistence type="inferred from homology"/>
<organism evidence="5 6">
    <name type="scientific">Panicum hallii var. hallii</name>
    <dbReference type="NCBI Taxonomy" id="1504633"/>
    <lineage>
        <taxon>Eukaryota</taxon>
        <taxon>Viridiplantae</taxon>
        <taxon>Streptophyta</taxon>
        <taxon>Embryophyta</taxon>
        <taxon>Tracheophyta</taxon>
        <taxon>Spermatophyta</taxon>
        <taxon>Magnoliopsida</taxon>
        <taxon>Liliopsida</taxon>
        <taxon>Poales</taxon>
        <taxon>Poaceae</taxon>
        <taxon>PACMAD clade</taxon>
        <taxon>Panicoideae</taxon>
        <taxon>Panicodae</taxon>
        <taxon>Paniceae</taxon>
        <taxon>Panicinae</taxon>
        <taxon>Panicum</taxon>
        <taxon>Panicum sect. Panicum</taxon>
    </lineage>
</organism>
<dbReference type="PANTHER" id="PTHR11783">
    <property type="entry name" value="SULFOTRANSFERASE SULT"/>
    <property type="match status" value="1"/>
</dbReference>
<dbReference type="Gramene" id="PUZ48112">
    <property type="protein sequence ID" value="PUZ48112"/>
    <property type="gene ID" value="GQ55_7G219600"/>
</dbReference>
<sequence length="350" mass="38857">MSSSSQTSPLQVEQEARAEAETNPELYQHFANLVSSLPSSEGLSHNQFYRHDQGWYSGLVPIVGAMVADACFTARPSDIVVATLPKSGTTSIKSLLYATVHRREHHLATAADNHPLISVGPHGCIKFFEYQLYTRNRVPDLDKLPDPRLFATHLPFVSLPRTIATSGSKIVYVCRDPKDHLISQWDFANKLRVMNQLEPLSVETAAELFCAGLSPFGPYWDHVLGYWHAHLTRPQQVLFFRYEEMQKDPAAHVRRLAEFVGHPFGVGEEEDGVVDAIVRLCSFEHMSGLEVTKSGKTDLVIGTVENSSFFRRGVVGDWANHLSPETARRIDAITAAKFMGSGLVLASNGQ</sequence>
<keyword evidence="6" id="KW-1185">Reference proteome</keyword>
<keyword evidence="2 3" id="KW-0808">Transferase</keyword>
<evidence type="ECO:0000256" key="1">
    <source>
        <dbReference type="ARBA" id="ARBA00005771"/>
    </source>
</evidence>
<dbReference type="EC" id="2.8.2.-" evidence="3"/>
<evidence type="ECO:0000313" key="5">
    <source>
        <dbReference type="EMBL" id="PUZ48112.1"/>
    </source>
</evidence>
<evidence type="ECO:0000313" key="6">
    <source>
        <dbReference type="Proteomes" id="UP000244336"/>
    </source>
</evidence>
<evidence type="ECO:0000256" key="3">
    <source>
        <dbReference type="RuleBase" id="RU361155"/>
    </source>
</evidence>
<dbReference type="InterPro" id="IPR027417">
    <property type="entry name" value="P-loop_NTPase"/>
</dbReference>
<reference evidence="5 6" key="1">
    <citation type="submission" date="2018-04" db="EMBL/GenBank/DDBJ databases">
        <title>WGS assembly of Panicum hallii var. hallii HAL2.</title>
        <authorList>
            <person name="Lovell J."/>
            <person name="Jenkins J."/>
            <person name="Lowry D."/>
            <person name="Mamidi S."/>
            <person name="Sreedasyam A."/>
            <person name="Weng X."/>
            <person name="Barry K."/>
            <person name="Bonette J."/>
            <person name="Campitelli B."/>
            <person name="Daum C."/>
            <person name="Gordon S."/>
            <person name="Gould B."/>
            <person name="Lipzen A."/>
            <person name="MacQueen A."/>
            <person name="Palacio-Mejia J."/>
            <person name="Plott C."/>
            <person name="Shakirov E."/>
            <person name="Shu S."/>
            <person name="Yoshinaga Y."/>
            <person name="Zane M."/>
            <person name="Rokhsar D."/>
            <person name="Grimwood J."/>
            <person name="Schmutz J."/>
            <person name="Juenger T."/>
        </authorList>
    </citation>
    <scope>NUCLEOTIDE SEQUENCE [LARGE SCALE GENOMIC DNA]</scope>
    <source>
        <strain evidence="6">cv. HAL2</strain>
    </source>
</reference>
<dbReference type="GO" id="GO:0008146">
    <property type="term" value="F:sulfotransferase activity"/>
    <property type="evidence" value="ECO:0007669"/>
    <property type="project" value="InterPro"/>
</dbReference>
<dbReference type="Gene3D" id="3.40.50.300">
    <property type="entry name" value="P-loop containing nucleotide triphosphate hydrolases"/>
    <property type="match status" value="1"/>
</dbReference>
<dbReference type="Proteomes" id="UP000244336">
    <property type="component" value="Chromosome 7"/>
</dbReference>
<evidence type="ECO:0000259" key="4">
    <source>
        <dbReference type="Pfam" id="PF00685"/>
    </source>
</evidence>
<dbReference type="STRING" id="1504633.A0A2T7CXP4"/>
<accession>A0A2T7CXP4</accession>
<dbReference type="Pfam" id="PF00685">
    <property type="entry name" value="Sulfotransfer_1"/>
    <property type="match status" value="1"/>
</dbReference>
<dbReference type="OrthoDB" id="205623at2759"/>
<gene>
    <name evidence="5" type="ORF">GQ55_7G219600</name>
</gene>
<evidence type="ECO:0000256" key="2">
    <source>
        <dbReference type="ARBA" id="ARBA00022679"/>
    </source>
</evidence>
<name>A0A2T7CXP4_9POAL</name>